<evidence type="ECO:0000313" key="3">
    <source>
        <dbReference type="Proteomes" id="UP000275281"/>
    </source>
</evidence>
<accession>A0A3N5ZAQ8</accession>
<feature type="compositionally biased region" description="Polar residues" evidence="1">
    <location>
        <begin position="51"/>
        <end position="79"/>
    </location>
</feature>
<evidence type="ECO:0000313" key="2">
    <source>
        <dbReference type="EMBL" id="RPJ68214.1"/>
    </source>
</evidence>
<sequence length="258" mass="29025">MSTWKWLIGVVAGLLIGYTLGINSFGTQLNPTQEPIHSEADLVEFQSIPSIESNEQQTQEPSPKSTQFESRENANTGQCESEAYQESLDRYERLSKTYSGSLNQISELMHLLREAGVALPDNLTQDEIDAALPHPFTDTITYAGLITRQKYKEHLDAERDYSWALNKETQISDFLNFHDDANGFFLDKVTCKQSSCEVRLFETISDTSSQAHSDLYSQDFLRNEGATGYGSSSAFYGEVDGVDVVGYRYIFISFERNG</sequence>
<organism evidence="2 3">
    <name type="scientific">Alteromonas sediminis</name>
    <dbReference type="NCBI Taxonomy" id="2259342"/>
    <lineage>
        <taxon>Bacteria</taxon>
        <taxon>Pseudomonadati</taxon>
        <taxon>Pseudomonadota</taxon>
        <taxon>Gammaproteobacteria</taxon>
        <taxon>Alteromonadales</taxon>
        <taxon>Alteromonadaceae</taxon>
        <taxon>Alteromonas/Salinimonas group</taxon>
        <taxon>Alteromonas</taxon>
    </lineage>
</organism>
<dbReference type="Proteomes" id="UP000275281">
    <property type="component" value="Unassembled WGS sequence"/>
</dbReference>
<reference evidence="2 3" key="1">
    <citation type="submission" date="2018-11" db="EMBL/GenBank/DDBJ databases">
        <authorList>
            <person name="Ye M.-Q."/>
            <person name="Du Z.-J."/>
        </authorList>
    </citation>
    <scope>NUCLEOTIDE SEQUENCE [LARGE SCALE GENOMIC DNA]</scope>
    <source>
        <strain evidence="2 3">U0105</strain>
    </source>
</reference>
<name>A0A3N5ZAQ8_9ALTE</name>
<evidence type="ECO:0000256" key="1">
    <source>
        <dbReference type="SAM" id="MobiDB-lite"/>
    </source>
</evidence>
<dbReference type="AlphaFoldDB" id="A0A3N5ZAQ8"/>
<keyword evidence="3" id="KW-1185">Reference proteome</keyword>
<gene>
    <name evidence="2" type="ORF">DRW07_02055</name>
</gene>
<feature type="region of interest" description="Disordered" evidence="1">
    <location>
        <begin position="51"/>
        <end position="83"/>
    </location>
</feature>
<dbReference type="EMBL" id="RPOK01000001">
    <property type="protein sequence ID" value="RPJ68214.1"/>
    <property type="molecule type" value="Genomic_DNA"/>
</dbReference>
<proteinExistence type="predicted"/>
<protein>
    <submittedName>
        <fullName evidence="2">Uncharacterized protein</fullName>
    </submittedName>
</protein>
<comment type="caution">
    <text evidence="2">The sequence shown here is derived from an EMBL/GenBank/DDBJ whole genome shotgun (WGS) entry which is preliminary data.</text>
</comment>
<dbReference type="OrthoDB" id="6266523at2"/>
<dbReference type="RefSeq" id="WP_124026216.1">
    <property type="nucleotide sequence ID" value="NZ_RPOK01000001.1"/>
</dbReference>